<name>A0A3P8W042_CYNSE</name>
<reference evidence="2" key="2">
    <citation type="submission" date="2025-08" db="UniProtKB">
        <authorList>
            <consortium name="Ensembl"/>
        </authorList>
    </citation>
    <scope>IDENTIFICATION</scope>
</reference>
<dbReference type="AlphaFoldDB" id="A0A3P8W042"/>
<dbReference type="InParanoid" id="A0A3P8W042"/>
<keyword evidence="1" id="KW-1133">Transmembrane helix</keyword>
<keyword evidence="3" id="KW-1185">Reference proteome</keyword>
<organism evidence="2 3">
    <name type="scientific">Cynoglossus semilaevis</name>
    <name type="common">Tongue sole</name>
    <dbReference type="NCBI Taxonomy" id="244447"/>
    <lineage>
        <taxon>Eukaryota</taxon>
        <taxon>Metazoa</taxon>
        <taxon>Chordata</taxon>
        <taxon>Craniata</taxon>
        <taxon>Vertebrata</taxon>
        <taxon>Euteleostomi</taxon>
        <taxon>Actinopterygii</taxon>
        <taxon>Neopterygii</taxon>
        <taxon>Teleostei</taxon>
        <taxon>Neoteleostei</taxon>
        <taxon>Acanthomorphata</taxon>
        <taxon>Carangaria</taxon>
        <taxon>Pleuronectiformes</taxon>
        <taxon>Pleuronectoidei</taxon>
        <taxon>Cynoglossidae</taxon>
        <taxon>Cynoglossinae</taxon>
        <taxon>Cynoglossus</taxon>
    </lineage>
</organism>
<proteinExistence type="predicted"/>
<accession>A0A3P8W042</accession>
<sequence length="239" mass="27704">MFFHRLNSINDLKAIDFGQSVPLHSLLLLHWFAHAINIDTNGVISLMFDPNCEDYGSHYYNNYEKLLPHRNYYYTLGNINQATSNTLHLPGYVIYPQAKYNGRNRDRIIIEATHHWLFPTGYNIHRVYITQHFLNTMAGEYDADHTYEITPNLLRQIRGFSTASLLVTEVQNRSRFHGLQSASYTSTNSYGNYSANRQNNWDCDCLTTCAAGFFCLIIVCAVLFFILVNSPQFKSRNMY</sequence>
<dbReference type="GeneTree" id="ENSGT00730000111690"/>
<reference evidence="2" key="3">
    <citation type="submission" date="2025-09" db="UniProtKB">
        <authorList>
            <consortium name="Ensembl"/>
        </authorList>
    </citation>
    <scope>IDENTIFICATION</scope>
</reference>
<keyword evidence="1" id="KW-0812">Transmembrane</keyword>
<dbReference type="PANTHER" id="PTHR38706:SF2">
    <property type="match status" value="1"/>
</dbReference>
<reference evidence="2 3" key="1">
    <citation type="journal article" date="2014" name="Nat. Genet.">
        <title>Whole-genome sequence of a flatfish provides insights into ZW sex chromosome evolution and adaptation to a benthic lifestyle.</title>
        <authorList>
            <person name="Chen S."/>
            <person name="Zhang G."/>
            <person name="Shao C."/>
            <person name="Huang Q."/>
            <person name="Liu G."/>
            <person name="Zhang P."/>
            <person name="Song W."/>
            <person name="An N."/>
            <person name="Chalopin D."/>
            <person name="Volff J.N."/>
            <person name="Hong Y."/>
            <person name="Li Q."/>
            <person name="Sha Z."/>
            <person name="Zhou H."/>
            <person name="Xie M."/>
            <person name="Yu Q."/>
            <person name="Liu Y."/>
            <person name="Xiang H."/>
            <person name="Wang N."/>
            <person name="Wu K."/>
            <person name="Yang C."/>
            <person name="Zhou Q."/>
            <person name="Liao X."/>
            <person name="Yang L."/>
            <person name="Hu Q."/>
            <person name="Zhang J."/>
            <person name="Meng L."/>
            <person name="Jin L."/>
            <person name="Tian Y."/>
            <person name="Lian J."/>
            <person name="Yang J."/>
            <person name="Miao G."/>
            <person name="Liu S."/>
            <person name="Liang Z."/>
            <person name="Yan F."/>
            <person name="Li Y."/>
            <person name="Sun B."/>
            <person name="Zhang H."/>
            <person name="Zhang J."/>
            <person name="Zhu Y."/>
            <person name="Du M."/>
            <person name="Zhao Y."/>
            <person name="Schartl M."/>
            <person name="Tang Q."/>
            <person name="Wang J."/>
        </authorList>
    </citation>
    <scope>NUCLEOTIDE SEQUENCE</scope>
</reference>
<protein>
    <submittedName>
        <fullName evidence="2">Uncharacterized protein</fullName>
    </submittedName>
</protein>
<keyword evidence="1" id="KW-0472">Membrane</keyword>
<evidence type="ECO:0000313" key="3">
    <source>
        <dbReference type="Proteomes" id="UP000265120"/>
    </source>
</evidence>
<evidence type="ECO:0000313" key="2">
    <source>
        <dbReference type="Ensembl" id="ENSCSEP00000019949.1"/>
    </source>
</evidence>
<feature type="transmembrane region" description="Helical" evidence="1">
    <location>
        <begin position="210"/>
        <end position="228"/>
    </location>
</feature>
<dbReference type="Ensembl" id="ENSCSET00000020194.1">
    <property type="protein sequence ID" value="ENSCSEP00000019949.1"/>
    <property type="gene ID" value="ENSCSEG00000012736.1"/>
</dbReference>
<dbReference type="PANTHER" id="PTHR38706">
    <property type="entry name" value="SI:CH211-198C19.1-RELATED"/>
    <property type="match status" value="1"/>
</dbReference>
<dbReference type="OMA" id="SHHILAH"/>
<evidence type="ECO:0000256" key="1">
    <source>
        <dbReference type="SAM" id="Phobius"/>
    </source>
</evidence>
<dbReference type="Proteomes" id="UP000265120">
    <property type="component" value="Chromosome 17"/>
</dbReference>